<organism evidence="2 3">
    <name type="scientific">Spongiibacter nanhainus</name>
    <dbReference type="NCBI Taxonomy" id="2794344"/>
    <lineage>
        <taxon>Bacteria</taxon>
        <taxon>Pseudomonadati</taxon>
        <taxon>Pseudomonadota</taxon>
        <taxon>Gammaproteobacteria</taxon>
        <taxon>Cellvibrionales</taxon>
        <taxon>Spongiibacteraceae</taxon>
        <taxon>Spongiibacter</taxon>
    </lineage>
</organism>
<keyword evidence="3" id="KW-1185">Reference proteome</keyword>
<dbReference type="SUPFAM" id="SSF56925">
    <property type="entry name" value="OMPA-like"/>
    <property type="match status" value="1"/>
</dbReference>
<dbReference type="AlphaFoldDB" id="A0A7T4US46"/>
<reference evidence="2 3" key="1">
    <citation type="submission" date="2020-12" db="EMBL/GenBank/DDBJ databases">
        <authorList>
            <person name="Shan Y."/>
        </authorList>
    </citation>
    <scope>NUCLEOTIDE SEQUENCE [LARGE SCALE GENOMIC DNA]</scope>
    <source>
        <strain evidence="3">csc3.9</strain>
    </source>
</reference>
<feature type="transmembrane region" description="Helical" evidence="1">
    <location>
        <begin position="6"/>
        <end position="27"/>
    </location>
</feature>
<name>A0A7T4US46_9GAMM</name>
<dbReference type="RefSeq" id="WP_198571439.1">
    <property type="nucleotide sequence ID" value="NZ_CP066167.1"/>
</dbReference>
<dbReference type="EMBL" id="CP066167">
    <property type="protein sequence ID" value="QQD19958.1"/>
    <property type="molecule type" value="Genomic_DNA"/>
</dbReference>
<gene>
    <name evidence="2" type="ORF">I6N98_09055</name>
</gene>
<keyword evidence="1" id="KW-1133">Transmembrane helix</keyword>
<proteinExistence type="predicted"/>
<dbReference type="InterPro" id="IPR011250">
    <property type="entry name" value="OMP/PagP_B-barrel"/>
</dbReference>
<accession>A0A7T4US46</accession>
<keyword evidence="1" id="KW-0812">Transmembrane</keyword>
<evidence type="ECO:0000313" key="2">
    <source>
        <dbReference type="EMBL" id="QQD19958.1"/>
    </source>
</evidence>
<keyword evidence="1" id="KW-0472">Membrane</keyword>
<dbReference type="Gene3D" id="2.40.160.20">
    <property type="match status" value="1"/>
</dbReference>
<sequence length="199" mass="22531">MKNKIIYLFLVKFIFGFVCILPVSVMADNDMWTDKKYVFAFGNKRIANDDSDLDETMGWGVGFGYFLDKWSVETVFHGEVAQDGNADGSDAKINGISMHVLKFPIDSVPGVFAKLGFGIAEYSDFPTATNDDDYLVTQFKLGGGYIHKMLINDFELGIRFDATYIYGTREERLNAQRNDINSPHFYRDMNYSLGAVIPF</sequence>
<evidence type="ECO:0000313" key="3">
    <source>
        <dbReference type="Proteomes" id="UP000596063"/>
    </source>
</evidence>
<evidence type="ECO:0008006" key="4">
    <source>
        <dbReference type="Google" id="ProtNLM"/>
    </source>
</evidence>
<protein>
    <recommendedName>
        <fullName evidence="4">Outer membrane protein beta-barrel domain-containing protein</fullName>
    </recommendedName>
</protein>
<evidence type="ECO:0000256" key="1">
    <source>
        <dbReference type="SAM" id="Phobius"/>
    </source>
</evidence>
<dbReference type="Proteomes" id="UP000596063">
    <property type="component" value="Chromosome"/>
</dbReference>
<dbReference type="KEGG" id="snan:I6N98_09055"/>